<feature type="signal peptide" evidence="2">
    <location>
        <begin position="1"/>
        <end position="21"/>
    </location>
</feature>
<evidence type="ECO:0000313" key="3">
    <source>
        <dbReference type="Proteomes" id="UP000322000"/>
    </source>
</evidence>
<keyword evidence="2" id="KW-0732">Signal</keyword>
<proteinExistence type="predicted"/>
<dbReference type="InParanoid" id="A0A7E5W193"/>
<name>A0A7E5W193_TRINI</name>
<reference evidence="4" key="1">
    <citation type="submission" date="2025-08" db="UniProtKB">
        <authorList>
            <consortium name="RefSeq"/>
        </authorList>
    </citation>
    <scope>IDENTIFICATION</scope>
</reference>
<evidence type="ECO:0000256" key="2">
    <source>
        <dbReference type="SAM" id="SignalP"/>
    </source>
</evidence>
<dbReference type="AlphaFoldDB" id="A0A7E5W193"/>
<feature type="chain" id="PRO_5029018057" evidence="2">
    <location>
        <begin position="22"/>
        <end position="153"/>
    </location>
</feature>
<dbReference type="GeneID" id="113498290"/>
<protein>
    <submittedName>
        <fullName evidence="4">Lebocin-4-like</fullName>
    </submittedName>
</protein>
<dbReference type="RefSeq" id="XP_026734056.1">
    <property type="nucleotide sequence ID" value="XM_026878255.1"/>
</dbReference>
<keyword evidence="3" id="KW-1185">Reference proteome</keyword>
<dbReference type="KEGG" id="tnl:113498290"/>
<accession>A0A7E5W193</accession>
<dbReference type="Proteomes" id="UP000322000">
    <property type="component" value="Chromosome 10"/>
</dbReference>
<sequence>MSKYILVLCVLSAFLIAEATCQRIILPTYRPPPPPRRPVIMRARRELEVQPSVHGEETYPGFEEVSEVEHHGERVERSIVIPCRSRDCIRSRPPFSHRNPPLTHPSFKGRIPRSLPSLKLPGRGFRFPTTKRPFIPKPGFIWNPKPGRYPISA</sequence>
<gene>
    <name evidence="4" type="primary">LOC113498290</name>
</gene>
<organism evidence="3 4">
    <name type="scientific">Trichoplusia ni</name>
    <name type="common">Cabbage looper</name>
    <dbReference type="NCBI Taxonomy" id="7111"/>
    <lineage>
        <taxon>Eukaryota</taxon>
        <taxon>Metazoa</taxon>
        <taxon>Ecdysozoa</taxon>
        <taxon>Arthropoda</taxon>
        <taxon>Hexapoda</taxon>
        <taxon>Insecta</taxon>
        <taxon>Pterygota</taxon>
        <taxon>Neoptera</taxon>
        <taxon>Endopterygota</taxon>
        <taxon>Lepidoptera</taxon>
        <taxon>Glossata</taxon>
        <taxon>Ditrysia</taxon>
        <taxon>Noctuoidea</taxon>
        <taxon>Noctuidae</taxon>
        <taxon>Plusiinae</taxon>
        <taxon>Trichoplusia</taxon>
    </lineage>
</organism>
<dbReference type="OrthoDB" id="7493021at2759"/>
<evidence type="ECO:0000256" key="1">
    <source>
        <dbReference type="SAM" id="MobiDB-lite"/>
    </source>
</evidence>
<evidence type="ECO:0000313" key="4">
    <source>
        <dbReference type="RefSeq" id="XP_026734056.1"/>
    </source>
</evidence>
<feature type="region of interest" description="Disordered" evidence="1">
    <location>
        <begin position="92"/>
        <end position="113"/>
    </location>
</feature>